<feature type="transmembrane region" description="Helical" evidence="1">
    <location>
        <begin position="360"/>
        <end position="378"/>
    </location>
</feature>
<evidence type="ECO:0000313" key="4">
    <source>
        <dbReference type="Proteomes" id="UP000289794"/>
    </source>
</evidence>
<feature type="transmembrane region" description="Helical" evidence="1">
    <location>
        <begin position="325"/>
        <end position="348"/>
    </location>
</feature>
<feature type="transmembrane region" description="Helical" evidence="1">
    <location>
        <begin position="184"/>
        <end position="205"/>
    </location>
</feature>
<reference evidence="3 4" key="1">
    <citation type="submission" date="2019-01" db="EMBL/GenBank/DDBJ databases">
        <title>PMF-metabolizing Aryl O-demethylase.</title>
        <authorList>
            <person name="Kim M."/>
        </authorList>
    </citation>
    <scope>NUCLEOTIDE SEQUENCE [LARGE SCALE GENOMIC DNA]</scope>
    <source>
        <strain evidence="3 4">PMF1</strain>
    </source>
</reference>
<sequence length="710" mass="80826">MTSKISFTKMVLQNVKERGAWLLVSFLAMLMALPVQTMMRLDNVAAYGLKPKELEKEAANVFLNVTGFDNIFLLLLVVVSAFCLGMTGYMYLYSKEKTDFYHSLPLKRERMYFVPYVSGILIFVLPYLLNLLLALLAGAVKGTFPEGAVSMAFGAFLNHIVFFLVFYHVAILAVMLTGNLFTGAMAYAAFLSYGFIIKEVFIGMAERFFQTVVPSMLQGGSVSIFRLSFHTGGWTFSPLYAYYRSISDAVGISGRNIPWLYMGIGAASAIVVLALCILVFRLRPSESYHKAIAFKKLEPFIKTAVVFPFSVLFALGISSGIGKHVFGWFVVILVFTAWVLSTAMDFLYRMDIRESLRPRISTGVVLGMLAVTTIIYRFDVLKADTYLPKEDKIESMSVYIEKMNGLYSYPYDSAYNRGSSQMKAYLDNTKFEKFQDIYSLAKMGVEVQKDNDGFLKLKDEESVLYYCVRYHLKSGRDVYRYYEIKQDDAAVSLMGKIYDSWEYKEQTLPVEFIDEEKITEIYLKDIHTTNKQVTTSEEMMRKIFKTYKNEWESLSFEESTSQQVVGFLYVDSLTGDKNLKDSDSSVDYGIVQTQSLPLYEGFVNTRKLLEEAGCPVYTAEDVDKIEKVVLTSADEVGNEEDFTFTEPKDIKEILENSMFDQYSNPATDSYPNYSKSVRIYWKDDTGESKDRVYLGKDLPSCVKKVLKTED</sequence>
<feature type="domain" description="DUF6449" evidence="2">
    <location>
        <begin position="470"/>
        <end position="613"/>
    </location>
</feature>
<dbReference type="EMBL" id="CP035945">
    <property type="protein sequence ID" value="QBE98817.1"/>
    <property type="molecule type" value="Genomic_DNA"/>
</dbReference>
<dbReference type="Proteomes" id="UP000289794">
    <property type="component" value="Chromosome"/>
</dbReference>
<evidence type="ECO:0000259" key="2">
    <source>
        <dbReference type="Pfam" id="PF20047"/>
    </source>
</evidence>
<feature type="transmembrane region" description="Helical" evidence="1">
    <location>
        <begin position="113"/>
        <end position="136"/>
    </location>
</feature>
<dbReference type="AlphaFoldDB" id="A0A4P6M5U4"/>
<protein>
    <recommendedName>
        <fullName evidence="2">DUF6449 domain-containing protein</fullName>
    </recommendedName>
</protein>
<feature type="transmembrane region" description="Helical" evidence="1">
    <location>
        <begin position="20"/>
        <end position="39"/>
    </location>
</feature>
<evidence type="ECO:0000256" key="1">
    <source>
        <dbReference type="SAM" id="Phobius"/>
    </source>
</evidence>
<proteinExistence type="predicted"/>
<keyword evidence="1" id="KW-0472">Membrane</keyword>
<feature type="transmembrane region" description="Helical" evidence="1">
    <location>
        <begin position="259"/>
        <end position="280"/>
    </location>
</feature>
<keyword evidence="1" id="KW-0812">Transmembrane</keyword>
<evidence type="ECO:0000313" key="3">
    <source>
        <dbReference type="EMBL" id="QBE98817.1"/>
    </source>
</evidence>
<feature type="transmembrane region" description="Helical" evidence="1">
    <location>
        <begin position="71"/>
        <end position="92"/>
    </location>
</feature>
<feature type="transmembrane region" description="Helical" evidence="1">
    <location>
        <begin position="156"/>
        <end position="177"/>
    </location>
</feature>
<name>A0A4P6M5U4_9FIRM</name>
<gene>
    <name evidence="3" type="ORF">PMF13cell1_04383</name>
</gene>
<dbReference type="Pfam" id="PF20047">
    <property type="entry name" value="DUF6449"/>
    <property type="match status" value="1"/>
</dbReference>
<organism evidence="3 4">
    <name type="scientific">Blautia producta</name>
    <dbReference type="NCBI Taxonomy" id="33035"/>
    <lineage>
        <taxon>Bacteria</taxon>
        <taxon>Bacillati</taxon>
        <taxon>Bacillota</taxon>
        <taxon>Clostridia</taxon>
        <taxon>Lachnospirales</taxon>
        <taxon>Lachnospiraceae</taxon>
        <taxon>Blautia</taxon>
    </lineage>
</organism>
<feature type="transmembrane region" description="Helical" evidence="1">
    <location>
        <begin position="300"/>
        <end position="319"/>
    </location>
</feature>
<keyword evidence="1" id="KW-1133">Transmembrane helix</keyword>
<dbReference type="KEGG" id="bpro:PMF13cell1_04383"/>
<dbReference type="InterPro" id="IPR045611">
    <property type="entry name" value="DUF6449"/>
</dbReference>
<dbReference type="RefSeq" id="WP_130182104.1">
    <property type="nucleotide sequence ID" value="NZ_CP035945.1"/>
</dbReference>
<accession>A0A4P6M5U4</accession>